<evidence type="ECO:0000313" key="3">
    <source>
        <dbReference type="Proteomes" id="UP001152799"/>
    </source>
</evidence>
<proteinExistence type="predicted"/>
<keyword evidence="1" id="KW-0175">Coiled coil</keyword>
<dbReference type="AlphaFoldDB" id="A0A9N9MNH9"/>
<name>A0A9N9MNH9_9CUCU</name>
<feature type="coiled-coil region" evidence="1">
    <location>
        <begin position="140"/>
        <end position="167"/>
    </location>
</feature>
<dbReference type="EMBL" id="OU892280">
    <property type="protein sequence ID" value="CAG9768307.1"/>
    <property type="molecule type" value="Genomic_DNA"/>
</dbReference>
<keyword evidence="3" id="KW-1185">Reference proteome</keyword>
<reference evidence="2" key="1">
    <citation type="submission" date="2022-01" db="EMBL/GenBank/DDBJ databases">
        <authorList>
            <person name="King R."/>
        </authorList>
    </citation>
    <scope>NUCLEOTIDE SEQUENCE</scope>
</reference>
<evidence type="ECO:0000256" key="1">
    <source>
        <dbReference type="SAM" id="Coils"/>
    </source>
</evidence>
<dbReference type="OrthoDB" id="6753304at2759"/>
<dbReference type="Proteomes" id="UP001152799">
    <property type="component" value="Chromosome 4"/>
</dbReference>
<protein>
    <submittedName>
        <fullName evidence="2">Uncharacterized protein</fullName>
    </submittedName>
</protein>
<sequence length="167" mass="19005">MGILFCSPSPAAARSEKKKPETVINISESCVDRLTREEKESAEKQASAEVLNIPQNVSENDWIMKLKCLDDAHSNTYGLTVQGFYKLADEVESNIEDVRPNLCSAVDIIQCLKKNKCCSIKCRSHMDRFIDCVDTTRINIIKEQIECDLKEKRKKEAEDAENFLRSE</sequence>
<organism evidence="2 3">
    <name type="scientific">Ceutorhynchus assimilis</name>
    <name type="common">cabbage seed weevil</name>
    <dbReference type="NCBI Taxonomy" id="467358"/>
    <lineage>
        <taxon>Eukaryota</taxon>
        <taxon>Metazoa</taxon>
        <taxon>Ecdysozoa</taxon>
        <taxon>Arthropoda</taxon>
        <taxon>Hexapoda</taxon>
        <taxon>Insecta</taxon>
        <taxon>Pterygota</taxon>
        <taxon>Neoptera</taxon>
        <taxon>Endopterygota</taxon>
        <taxon>Coleoptera</taxon>
        <taxon>Polyphaga</taxon>
        <taxon>Cucujiformia</taxon>
        <taxon>Curculionidae</taxon>
        <taxon>Ceutorhynchinae</taxon>
        <taxon>Ceutorhynchus</taxon>
    </lineage>
</organism>
<evidence type="ECO:0000313" key="2">
    <source>
        <dbReference type="EMBL" id="CAG9768307.1"/>
    </source>
</evidence>
<accession>A0A9N9MNH9</accession>
<gene>
    <name evidence="2" type="ORF">CEUTPL_LOCUS8853</name>
</gene>